<organism evidence="2 3">
    <name type="scientific">Henriciella algicola</name>
    <dbReference type="NCBI Taxonomy" id="1608422"/>
    <lineage>
        <taxon>Bacteria</taxon>
        <taxon>Pseudomonadati</taxon>
        <taxon>Pseudomonadota</taxon>
        <taxon>Alphaproteobacteria</taxon>
        <taxon>Hyphomonadales</taxon>
        <taxon>Hyphomonadaceae</taxon>
        <taxon>Henriciella</taxon>
    </lineage>
</organism>
<dbReference type="AlphaFoldDB" id="A0A399RDV1"/>
<dbReference type="Proteomes" id="UP000265845">
    <property type="component" value="Unassembled WGS sequence"/>
</dbReference>
<feature type="transmembrane region" description="Helical" evidence="1">
    <location>
        <begin position="50"/>
        <end position="69"/>
    </location>
</feature>
<gene>
    <name evidence="2" type="ORF">D1222_09810</name>
</gene>
<evidence type="ECO:0000313" key="2">
    <source>
        <dbReference type="EMBL" id="RIJ28671.1"/>
    </source>
</evidence>
<evidence type="ECO:0000313" key="3">
    <source>
        <dbReference type="Proteomes" id="UP000265845"/>
    </source>
</evidence>
<keyword evidence="1" id="KW-1133">Transmembrane helix</keyword>
<keyword evidence="3" id="KW-1185">Reference proteome</keyword>
<sequence length="137" mass="15114">MDPETQSFEAGRRRQSAIYWLTECVMALLFLGALMASQTWSTGEQSASDVALALLPVLVITVWGGLAARRVLALEEFERRVAVNALAISLLMTVWLVTVWSLLAQFAGIPPFASIFIAPVAAAIWQVSWFALRARYL</sequence>
<name>A0A399RDV1_9PROT</name>
<protein>
    <recommendedName>
        <fullName evidence="4">Transmembrane protein</fullName>
    </recommendedName>
</protein>
<keyword evidence="1" id="KW-0472">Membrane</keyword>
<proteinExistence type="predicted"/>
<evidence type="ECO:0000256" key="1">
    <source>
        <dbReference type="SAM" id="Phobius"/>
    </source>
</evidence>
<comment type="caution">
    <text evidence="2">The sequence shown here is derived from an EMBL/GenBank/DDBJ whole genome shotgun (WGS) entry which is preliminary data.</text>
</comment>
<keyword evidence="1" id="KW-0812">Transmembrane</keyword>
<dbReference type="EMBL" id="QWGA01000007">
    <property type="protein sequence ID" value="RIJ28671.1"/>
    <property type="molecule type" value="Genomic_DNA"/>
</dbReference>
<feature type="transmembrane region" description="Helical" evidence="1">
    <location>
        <begin position="109"/>
        <end position="132"/>
    </location>
</feature>
<reference evidence="2 3" key="1">
    <citation type="submission" date="2018-08" db="EMBL/GenBank/DDBJ databases">
        <title>Henriciella mobilis sp. nov., isolated from seawater.</title>
        <authorList>
            <person name="Cheng H."/>
            <person name="Wu Y.-H."/>
            <person name="Xu X.-W."/>
            <person name="Guo L.-L."/>
        </authorList>
    </citation>
    <scope>NUCLEOTIDE SEQUENCE [LARGE SCALE GENOMIC DNA]</scope>
    <source>
        <strain evidence="2 3">CCUG67844</strain>
    </source>
</reference>
<dbReference type="RefSeq" id="WP_119454095.1">
    <property type="nucleotide sequence ID" value="NZ_QWGA01000007.1"/>
</dbReference>
<accession>A0A399RDV1</accession>
<feature type="transmembrane region" description="Helical" evidence="1">
    <location>
        <begin position="81"/>
        <end position="103"/>
    </location>
</feature>
<feature type="transmembrane region" description="Helical" evidence="1">
    <location>
        <begin position="17"/>
        <end position="38"/>
    </location>
</feature>
<evidence type="ECO:0008006" key="4">
    <source>
        <dbReference type="Google" id="ProtNLM"/>
    </source>
</evidence>